<evidence type="ECO:0000313" key="13">
    <source>
        <dbReference type="Proteomes" id="UP000433483"/>
    </source>
</evidence>
<evidence type="ECO:0000313" key="7">
    <source>
        <dbReference type="EMBL" id="KAE9219460.1"/>
    </source>
</evidence>
<dbReference type="Proteomes" id="UP000440732">
    <property type="component" value="Unassembled WGS sequence"/>
</dbReference>
<comment type="caution">
    <text evidence="6">The sequence shown here is derived from an EMBL/GenBank/DDBJ whole genome shotgun (WGS) entry which is preliminary data.</text>
</comment>
<dbReference type="Proteomes" id="UP000476176">
    <property type="component" value="Unassembled WGS sequence"/>
</dbReference>
<evidence type="ECO:0000313" key="10">
    <source>
        <dbReference type="EMBL" id="KAE9313093.1"/>
    </source>
</evidence>
<evidence type="ECO:0000313" key="18">
    <source>
        <dbReference type="Proteomes" id="UP000460718"/>
    </source>
</evidence>
<evidence type="ECO:0000313" key="6">
    <source>
        <dbReference type="EMBL" id="KAE9142825.1"/>
    </source>
</evidence>
<evidence type="ECO:0000313" key="15">
    <source>
        <dbReference type="Proteomes" id="UP000440367"/>
    </source>
</evidence>
<dbReference type="EMBL" id="QXFY01000686">
    <property type="protein sequence ID" value="KAE9337910.1"/>
    <property type="molecule type" value="Genomic_DNA"/>
</dbReference>
<evidence type="ECO:0000313" key="2">
    <source>
        <dbReference type="EMBL" id="KAE8936327.1"/>
    </source>
</evidence>
<dbReference type="Proteomes" id="UP000440367">
    <property type="component" value="Unassembled WGS sequence"/>
</dbReference>
<accession>A0A6A3TZI1</accession>
<feature type="chain" id="PRO_5036166305" description="Secreted protein" evidence="1">
    <location>
        <begin position="27"/>
        <end position="78"/>
    </location>
</feature>
<dbReference type="Proteomes" id="UP000429523">
    <property type="component" value="Unassembled WGS sequence"/>
</dbReference>
<dbReference type="EMBL" id="QXGB01000323">
    <property type="protein sequence ID" value="KAE9219460.1"/>
    <property type="molecule type" value="Genomic_DNA"/>
</dbReference>
<gene>
    <name evidence="10" type="ORF">PF001_g8905</name>
    <name evidence="8" type="ORF">PF002_g14490</name>
    <name evidence="9" type="ORF">PF004_g11563</name>
    <name evidence="7" type="ORF">PF005_g7863</name>
    <name evidence="6" type="ORF">PF006_g12102</name>
    <name evidence="5" type="ORF">PF007_g11196</name>
    <name evidence="11" type="ORF">PF008_g12314</name>
    <name evidence="2" type="ORF">PF009_g13746</name>
    <name evidence="4" type="ORF">PF010_g12154</name>
    <name evidence="3" type="ORF">PF011_g2009</name>
</gene>
<evidence type="ECO:0000313" key="14">
    <source>
        <dbReference type="Proteomes" id="UP000437068"/>
    </source>
</evidence>
<dbReference type="EMBL" id="QXFW01000059">
    <property type="protein sequence ID" value="KAE9027510.1"/>
    <property type="molecule type" value="Genomic_DNA"/>
</dbReference>
<proteinExistence type="predicted"/>
<evidence type="ECO:0000313" key="20">
    <source>
        <dbReference type="Proteomes" id="UP000486351"/>
    </source>
</evidence>
<dbReference type="EMBL" id="QXGC01000637">
    <property type="protein sequence ID" value="KAE9226709.1"/>
    <property type="molecule type" value="Genomic_DNA"/>
</dbReference>
<evidence type="ECO:0000313" key="5">
    <source>
        <dbReference type="EMBL" id="KAE9112184.1"/>
    </source>
</evidence>
<evidence type="ECO:0000313" key="8">
    <source>
        <dbReference type="EMBL" id="KAE9225140.1"/>
    </source>
</evidence>
<dbReference type="Proteomes" id="UP000460718">
    <property type="component" value="Unassembled WGS sequence"/>
</dbReference>
<reference evidence="12 13" key="1">
    <citation type="submission" date="2018-08" db="EMBL/GenBank/DDBJ databases">
        <title>Genomic investigation of the strawberry pathogen Phytophthora fragariae indicates pathogenicity is determined by transcriptional variation in three key races.</title>
        <authorList>
            <person name="Adams T.M."/>
            <person name="Armitage A.D."/>
            <person name="Sobczyk M.K."/>
            <person name="Bates H.J."/>
            <person name="Dunwell J.M."/>
            <person name="Nellist C.F."/>
            <person name="Harrison R.J."/>
        </authorList>
    </citation>
    <scope>NUCLEOTIDE SEQUENCE [LARGE SCALE GENOMIC DNA]</scope>
    <source>
        <strain evidence="10 14">A4</strain>
        <strain evidence="8 15">BC-1</strain>
        <strain evidence="9 19">BC-23</strain>
        <strain evidence="7 13">NOV-27</strain>
        <strain evidence="6 16">NOV-5</strain>
        <strain evidence="5 17">NOV-71</strain>
        <strain evidence="11 20">NOV-77</strain>
        <strain evidence="2 12">NOV-9</strain>
        <strain evidence="4 21">ONT-3</strain>
        <strain evidence="3 18">SCRP245</strain>
    </source>
</reference>
<keyword evidence="1" id="KW-0732">Signal</keyword>
<dbReference type="AlphaFoldDB" id="A0A6A3TZI1"/>
<evidence type="ECO:0000313" key="12">
    <source>
        <dbReference type="Proteomes" id="UP000429523"/>
    </source>
</evidence>
<dbReference type="EMBL" id="QXFZ01000553">
    <property type="protein sequence ID" value="KAE9112184.1"/>
    <property type="molecule type" value="Genomic_DNA"/>
</dbReference>
<sequence length="78" mass="8642">MSSSGTRFSNSRIFMSTICLLAEVGGVGLPSSCLCNQLRLPSCHGGPYAHTMAKTRSQACFRSFHRRERTLCTRGRCR</sequence>
<evidence type="ECO:0000313" key="11">
    <source>
        <dbReference type="EMBL" id="KAE9337910.1"/>
    </source>
</evidence>
<dbReference type="EMBL" id="QXFX01000669">
    <property type="protein sequence ID" value="KAE9107777.1"/>
    <property type="molecule type" value="Genomic_DNA"/>
</dbReference>
<evidence type="ECO:0000313" key="17">
    <source>
        <dbReference type="Proteomes" id="UP000441208"/>
    </source>
</evidence>
<dbReference type="Proteomes" id="UP000433483">
    <property type="component" value="Unassembled WGS sequence"/>
</dbReference>
<dbReference type="Proteomes" id="UP000488956">
    <property type="component" value="Unassembled WGS sequence"/>
</dbReference>
<keyword evidence="13" id="KW-1185">Reference proteome</keyword>
<organism evidence="6 16">
    <name type="scientific">Phytophthora fragariae</name>
    <dbReference type="NCBI Taxonomy" id="53985"/>
    <lineage>
        <taxon>Eukaryota</taxon>
        <taxon>Sar</taxon>
        <taxon>Stramenopiles</taxon>
        <taxon>Oomycota</taxon>
        <taxon>Peronosporomycetes</taxon>
        <taxon>Peronosporales</taxon>
        <taxon>Peronosporaceae</taxon>
        <taxon>Phytophthora</taxon>
    </lineage>
</organism>
<dbReference type="EMBL" id="QXGD01000774">
    <property type="protein sequence ID" value="KAE9225140.1"/>
    <property type="molecule type" value="Genomic_DNA"/>
</dbReference>
<dbReference type="EMBL" id="QXGA01000667">
    <property type="protein sequence ID" value="KAE9142825.1"/>
    <property type="molecule type" value="Genomic_DNA"/>
</dbReference>
<evidence type="ECO:0000313" key="19">
    <source>
        <dbReference type="Proteomes" id="UP000476176"/>
    </source>
</evidence>
<evidence type="ECO:0000313" key="21">
    <source>
        <dbReference type="Proteomes" id="UP000488956"/>
    </source>
</evidence>
<dbReference type="EMBL" id="QXGE01000416">
    <property type="protein sequence ID" value="KAE9313093.1"/>
    <property type="molecule type" value="Genomic_DNA"/>
</dbReference>
<dbReference type="Proteomes" id="UP000441208">
    <property type="component" value="Unassembled WGS sequence"/>
</dbReference>
<evidence type="ECO:0000313" key="16">
    <source>
        <dbReference type="Proteomes" id="UP000440732"/>
    </source>
</evidence>
<evidence type="ECO:0000313" key="3">
    <source>
        <dbReference type="EMBL" id="KAE9027510.1"/>
    </source>
</evidence>
<evidence type="ECO:0000313" key="9">
    <source>
        <dbReference type="EMBL" id="KAE9226709.1"/>
    </source>
</evidence>
<protein>
    <recommendedName>
        <fullName evidence="22">Secreted protein</fullName>
    </recommendedName>
</protein>
<evidence type="ECO:0000256" key="1">
    <source>
        <dbReference type="SAM" id="SignalP"/>
    </source>
</evidence>
<evidence type="ECO:0000313" key="4">
    <source>
        <dbReference type="EMBL" id="KAE9107777.1"/>
    </source>
</evidence>
<dbReference type="Proteomes" id="UP000437068">
    <property type="component" value="Unassembled WGS sequence"/>
</dbReference>
<dbReference type="EMBL" id="QXGF01000729">
    <property type="protein sequence ID" value="KAE8936327.1"/>
    <property type="molecule type" value="Genomic_DNA"/>
</dbReference>
<dbReference type="Proteomes" id="UP000486351">
    <property type="component" value="Unassembled WGS sequence"/>
</dbReference>
<feature type="signal peptide" evidence="1">
    <location>
        <begin position="1"/>
        <end position="26"/>
    </location>
</feature>
<evidence type="ECO:0008006" key="22">
    <source>
        <dbReference type="Google" id="ProtNLM"/>
    </source>
</evidence>
<name>A0A6A3TZI1_9STRA</name>